<dbReference type="PANTHER" id="PTHR47893:SF1">
    <property type="entry name" value="REGULATORY PROTEIN PCHR"/>
    <property type="match status" value="1"/>
</dbReference>
<feature type="domain" description="HTH araC/xylS-type" evidence="3">
    <location>
        <begin position="232"/>
        <end position="330"/>
    </location>
</feature>
<sequence length="335" mass="38034">MKVNFSARDLDELFAGFGQNAGAIVYSAQNEYVIELPQQIGKGRTQHLKLRSGLELTLSSYECQEPMLFQGNLDCTLLVLRLCVSGYARRQLQGIKEECNLSKGMSHLSFEPGLEGSFECPDKKIGLCEIRMTPDALKTLIDGQLEQIPPELRQVALGNYQGVYLQTRKMTRLMQTAAEQIFNCPYQGLTKRLYLESKVIELIAFYLHQLSEETTASDSLPLLRRYDIERIHQAKEILLNNLENPPSLYELARQVGLNEFKLKRGFRQVFDTTVFGYLHQQRMERAWKLLNSGMFSVTDVAGAVGYASLSSFNAAFKCRFGINPSVCKYERHSSN</sequence>
<evidence type="ECO:0000256" key="1">
    <source>
        <dbReference type="ARBA" id="ARBA00023015"/>
    </source>
</evidence>
<evidence type="ECO:0000259" key="3">
    <source>
        <dbReference type="PROSITE" id="PS01124"/>
    </source>
</evidence>
<dbReference type="Gene3D" id="1.10.10.60">
    <property type="entry name" value="Homeodomain-like"/>
    <property type="match status" value="2"/>
</dbReference>
<accession>E1U3M3</accession>
<dbReference type="SUPFAM" id="SSF46689">
    <property type="entry name" value="Homeodomain-like"/>
    <property type="match status" value="2"/>
</dbReference>
<reference evidence="4" key="1">
    <citation type="submission" date="2008-09" db="EMBL/GenBank/DDBJ databases">
        <title>High diversity of cyanobacterial nonribosomal peptide synthetase genes in isolates from geothermal sites and hot springs of Costa Rica.</title>
        <authorList>
            <person name="Hess W.R."/>
            <person name="Scholz I.D."/>
        </authorList>
    </citation>
    <scope>NUCLEOTIDE SEQUENCE</scope>
    <source>
        <strain evidence="4">MV11</strain>
    </source>
</reference>
<dbReference type="GO" id="GO:0003700">
    <property type="term" value="F:DNA-binding transcription factor activity"/>
    <property type="evidence" value="ECO:0007669"/>
    <property type="project" value="InterPro"/>
</dbReference>
<evidence type="ECO:0000256" key="2">
    <source>
        <dbReference type="ARBA" id="ARBA00023163"/>
    </source>
</evidence>
<dbReference type="EMBL" id="FJ211387">
    <property type="protein sequence ID" value="ACN96030.1"/>
    <property type="molecule type" value="Genomic_DNA"/>
</dbReference>
<dbReference type="PROSITE" id="PS01124">
    <property type="entry name" value="HTH_ARAC_FAMILY_2"/>
    <property type="match status" value="1"/>
</dbReference>
<keyword evidence="1" id="KW-0805">Transcription regulation</keyword>
<dbReference type="AlphaFoldDB" id="E1U3M3"/>
<protein>
    <submittedName>
        <fullName evidence="4">AraC family transcriptional regulatory protein</fullName>
    </submittedName>
</protein>
<dbReference type="Pfam" id="PF12833">
    <property type="entry name" value="HTH_18"/>
    <property type="match status" value="1"/>
</dbReference>
<dbReference type="GO" id="GO:0043565">
    <property type="term" value="F:sequence-specific DNA binding"/>
    <property type="evidence" value="ECO:0007669"/>
    <property type="project" value="InterPro"/>
</dbReference>
<keyword evidence="2" id="KW-0804">Transcription</keyword>
<dbReference type="PANTHER" id="PTHR47893">
    <property type="entry name" value="REGULATORY PROTEIN PCHR"/>
    <property type="match status" value="1"/>
</dbReference>
<organism evidence="4">
    <name type="scientific">Fischerella sp. MV11</name>
    <dbReference type="NCBI Taxonomy" id="397321"/>
    <lineage>
        <taxon>Bacteria</taxon>
        <taxon>Bacillati</taxon>
        <taxon>Cyanobacteriota</taxon>
        <taxon>Cyanophyceae</taxon>
        <taxon>Nostocales</taxon>
        <taxon>Hapalosiphonaceae</taxon>
        <taxon>Fischerella</taxon>
    </lineage>
</organism>
<proteinExistence type="predicted"/>
<evidence type="ECO:0000313" key="4">
    <source>
        <dbReference type="EMBL" id="ACN96030.1"/>
    </source>
</evidence>
<name>E1U3M3_9CYAN</name>
<dbReference type="InterPro" id="IPR018060">
    <property type="entry name" value="HTH_AraC"/>
</dbReference>
<dbReference type="InterPro" id="IPR009057">
    <property type="entry name" value="Homeodomain-like_sf"/>
</dbReference>
<dbReference type="InterPro" id="IPR053142">
    <property type="entry name" value="PchR_regulatory_protein"/>
</dbReference>
<dbReference type="SMART" id="SM00342">
    <property type="entry name" value="HTH_ARAC"/>
    <property type="match status" value="1"/>
</dbReference>